<dbReference type="Proteomes" id="UP000233469">
    <property type="component" value="Unassembled WGS sequence"/>
</dbReference>
<evidence type="ECO:0000313" key="2">
    <source>
        <dbReference type="Proteomes" id="UP000233469"/>
    </source>
</evidence>
<proteinExistence type="predicted"/>
<reference evidence="1 2" key="2">
    <citation type="submission" date="2017-10" db="EMBL/GenBank/DDBJ databases">
        <title>Extensive intraspecific genome diversity in a model arbuscular mycorrhizal fungus.</title>
        <authorList>
            <person name="Chen E.C.H."/>
            <person name="Morin E."/>
            <person name="Baudet D."/>
            <person name="Noel J."/>
            <person name="Ndikumana S."/>
            <person name="Charron P."/>
            <person name="St-Onge C."/>
            <person name="Giorgi J."/>
            <person name="Grigoriev I.V."/>
            <person name="Roux C."/>
            <person name="Martin F.M."/>
            <person name="Corradi N."/>
        </authorList>
    </citation>
    <scope>NUCLEOTIDE SEQUENCE [LARGE SCALE GENOMIC DNA]</scope>
    <source>
        <strain evidence="1 2">C2</strain>
    </source>
</reference>
<gene>
    <name evidence="1" type="ORF">RhiirC2_789373</name>
</gene>
<sequence length="84" mass="10109">MNITIIQIINEAFEKLKCRLDENEFRIIFNYHAKLLQILNERSMMILTEESFTKRSRNMLDDIFGMKDVKKLLNEKKGRNNEDN</sequence>
<accession>A0A2N1MN98</accession>
<evidence type="ECO:0000313" key="1">
    <source>
        <dbReference type="EMBL" id="PKK63109.1"/>
    </source>
</evidence>
<name>A0A2N1MN98_9GLOM</name>
<dbReference type="EMBL" id="LLXL01001728">
    <property type="protein sequence ID" value="PKK63109.1"/>
    <property type="molecule type" value="Genomic_DNA"/>
</dbReference>
<reference evidence="1 2" key="1">
    <citation type="submission" date="2016-04" db="EMBL/GenBank/DDBJ databases">
        <title>Genome analyses suggest a sexual origin of heterokaryosis in a supposedly ancient asexual fungus.</title>
        <authorList>
            <person name="Ropars J."/>
            <person name="Sedzielewska K."/>
            <person name="Noel J."/>
            <person name="Charron P."/>
            <person name="Farinelli L."/>
            <person name="Marton T."/>
            <person name="Kruger M."/>
            <person name="Pelin A."/>
            <person name="Brachmann A."/>
            <person name="Corradi N."/>
        </authorList>
    </citation>
    <scope>NUCLEOTIDE SEQUENCE [LARGE SCALE GENOMIC DNA]</scope>
    <source>
        <strain evidence="1 2">C2</strain>
    </source>
</reference>
<protein>
    <submittedName>
        <fullName evidence="1">Uncharacterized protein</fullName>
    </submittedName>
</protein>
<dbReference type="AlphaFoldDB" id="A0A2N1MN98"/>
<comment type="caution">
    <text evidence="1">The sequence shown here is derived from an EMBL/GenBank/DDBJ whole genome shotgun (WGS) entry which is preliminary data.</text>
</comment>
<organism evidence="1 2">
    <name type="scientific">Rhizophagus irregularis</name>
    <dbReference type="NCBI Taxonomy" id="588596"/>
    <lineage>
        <taxon>Eukaryota</taxon>
        <taxon>Fungi</taxon>
        <taxon>Fungi incertae sedis</taxon>
        <taxon>Mucoromycota</taxon>
        <taxon>Glomeromycotina</taxon>
        <taxon>Glomeromycetes</taxon>
        <taxon>Glomerales</taxon>
        <taxon>Glomeraceae</taxon>
        <taxon>Rhizophagus</taxon>
    </lineage>
</organism>